<dbReference type="InterPro" id="IPR001753">
    <property type="entry name" value="Enoyl-CoA_hydra/iso"/>
</dbReference>
<feature type="region of interest" description="Disordered" evidence="1">
    <location>
        <begin position="141"/>
        <end position="162"/>
    </location>
</feature>
<evidence type="ECO:0000256" key="1">
    <source>
        <dbReference type="SAM" id="MobiDB-lite"/>
    </source>
</evidence>
<evidence type="ECO:0000313" key="3">
    <source>
        <dbReference type="Proteomes" id="UP000269208"/>
    </source>
</evidence>
<dbReference type="PANTHER" id="PTHR43113">
    <property type="entry name" value="NUCLEOSIDE-DIPHOSPHATE-SUGAR EPIMERASE"/>
    <property type="match status" value="1"/>
</dbReference>
<dbReference type="GO" id="GO:0009234">
    <property type="term" value="P:menaquinone biosynthetic process"/>
    <property type="evidence" value="ECO:0007669"/>
    <property type="project" value="TreeGrafter"/>
</dbReference>
<dbReference type="SUPFAM" id="SSF52096">
    <property type="entry name" value="ClpP/crotonase"/>
    <property type="match status" value="1"/>
</dbReference>
<dbReference type="InterPro" id="IPR029045">
    <property type="entry name" value="ClpP/crotonase-like_dom_sf"/>
</dbReference>
<reference evidence="2 3" key="1">
    <citation type="submission" date="2018-12" db="EMBL/GenBank/DDBJ databases">
        <authorList>
            <consortium name="Pathogen Informatics"/>
        </authorList>
    </citation>
    <scope>NUCLEOTIDE SEQUENCE [LARGE SCALE GENOMIC DNA]</scope>
    <source>
        <strain evidence="2 3">NCTC6754</strain>
    </source>
</reference>
<dbReference type="GO" id="GO:0005829">
    <property type="term" value="C:cytosol"/>
    <property type="evidence" value="ECO:0007669"/>
    <property type="project" value="TreeGrafter"/>
</dbReference>
<dbReference type="PANTHER" id="PTHR43113:SF1">
    <property type="entry name" value="1,4-DIHYDROXY-2-NAPHTHOYL-COA SYNTHASE, PEROXISOMAL"/>
    <property type="match status" value="1"/>
</dbReference>
<sequence length="162" mass="18428">MIYPDETMLYAPVEWHDCSEGYTDIRYEKSTDGIAKITINRPQVRNAFRPLTVKEMIQALADARYDDNVGVIILTGEGDKAFCAGGDQKVRGDYGGYQDDSGVHHLNVLDFQRQIRTCPKTGCRDGRGLLHRRWSCAAHDVRPDHRGGKRHLRPDRSESRLL</sequence>
<dbReference type="Pfam" id="PF00378">
    <property type="entry name" value="ECH_1"/>
    <property type="match status" value="1"/>
</dbReference>
<dbReference type="EC" id="4.1.3.36" evidence="2"/>
<name>A0A447TZC5_SALET</name>
<organism evidence="2 3">
    <name type="scientific">Salmonella enterica I</name>
    <dbReference type="NCBI Taxonomy" id="59201"/>
    <lineage>
        <taxon>Bacteria</taxon>
        <taxon>Pseudomonadati</taxon>
        <taxon>Pseudomonadota</taxon>
        <taxon>Gammaproteobacteria</taxon>
        <taxon>Enterobacterales</taxon>
        <taxon>Enterobacteriaceae</taxon>
        <taxon>Salmonella</taxon>
    </lineage>
</organism>
<dbReference type="Gene3D" id="3.90.226.10">
    <property type="entry name" value="2-enoyl-CoA Hydratase, Chain A, domain 1"/>
    <property type="match status" value="1"/>
</dbReference>
<dbReference type="Proteomes" id="UP000269208">
    <property type="component" value="Chromosome"/>
</dbReference>
<evidence type="ECO:0000313" key="2">
    <source>
        <dbReference type="EMBL" id="VEB56749.1"/>
    </source>
</evidence>
<dbReference type="AlphaFoldDB" id="A0A447TZC5"/>
<accession>A0A447TZC5</accession>
<dbReference type="GO" id="GO:0008935">
    <property type="term" value="F:1,4-dihydroxy-2-naphthoyl-CoA synthase activity"/>
    <property type="evidence" value="ECO:0007669"/>
    <property type="project" value="UniProtKB-EC"/>
</dbReference>
<dbReference type="EMBL" id="LR134190">
    <property type="protein sequence ID" value="VEB56749.1"/>
    <property type="molecule type" value="Genomic_DNA"/>
</dbReference>
<protein>
    <submittedName>
        <fullName evidence="2">Naphthoate synthase</fullName>
        <ecNumber evidence="2">4.1.3.36</ecNumber>
    </submittedName>
</protein>
<dbReference type="CDD" id="cd06558">
    <property type="entry name" value="crotonase-like"/>
    <property type="match status" value="1"/>
</dbReference>
<keyword evidence="2" id="KW-0456">Lyase</keyword>
<proteinExistence type="predicted"/>
<gene>
    <name evidence="2" type="primary">menB_1</name>
    <name evidence="2" type="ORF">NCTC6754_04533</name>
</gene>